<dbReference type="EMBL" id="JABXBU010000015">
    <property type="protein sequence ID" value="KAF8787751.1"/>
    <property type="molecule type" value="Genomic_DNA"/>
</dbReference>
<reference evidence="1" key="2">
    <citation type="submission" date="2020-06" db="EMBL/GenBank/DDBJ databases">
        <authorList>
            <person name="Sheffer M."/>
        </authorList>
    </citation>
    <scope>NUCLEOTIDE SEQUENCE</scope>
</reference>
<dbReference type="AlphaFoldDB" id="A0A8T0FA58"/>
<protein>
    <submittedName>
        <fullName evidence="1">Uncharacterized protein</fullName>
    </submittedName>
</protein>
<name>A0A8T0FA58_ARGBR</name>
<dbReference type="Proteomes" id="UP000807504">
    <property type="component" value="Unassembled WGS sequence"/>
</dbReference>
<evidence type="ECO:0000313" key="2">
    <source>
        <dbReference type="Proteomes" id="UP000807504"/>
    </source>
</evidence>
<reference evidence="1" key="1">
    <citation type="journal article" date="2020" name="bioRxiv">
        <title>Chromosome-level reference genome of the European wasp spider Argiope bruennichi: a resource for studies on range expansion and evolutionary adaptation.</title>
        <authorList>
            <person name="Sheffer M.M."/>
            <person name="Hoppe A."/>
            <person name="Krehenwinkel H."/>
            <person name="Uhl G."/>
            <person name="Kuss A.W."/>
            <person name="Jensen L."/>
            <person name="Jensen C."/>
            <person name="Gillespie R.G."/>
            <person name="Hoff K.J."/>
            <person name="Prost S."/>
        </authorList>
    </citation>
    <scope>NUCLEOTIDE SEQUENCE</scope>
</reference>
<comment type="caution">
    <text evidence="1">The sequence shown here is derived from an EMBL/GenBank/DDBJ whole genome shotgun (WGS) entry which is preliminary data.</text>
</comment>
<gene>
    <name evidence="1" type="ORF">HNY73_009318</name>
</gene>
<keyword evidence="2" id="KW-1185">Reference proteome</keyword>
<evidence type="ECO:0000313" key="1">
    <source>
        <dbReference type="EMBL" id="KAF8787751.1"/>
    </source>
</evidence>
<organism evidence="1 2">
    <name type="scientific">Argiope bruennichi</name>
    <name type="common">Wasp spider</name>
    <name type="synonym">Aranea bruennichi</name>
    <dbReference type="NCBI Taxonomy" id="94029"/>
    <lineage>
        <taxon>Eukaryota</taxon>
        <taxon>Metazoa</taxon>
        <taxon>Ecdysozoa</taxon>
        <taxon>Arthropoda</taxon>
        <taxon>Chelicerata</taxon>
        <taxon>Arachnida</taxon>
        <taxon>Araneae</taxon>
        <taxon>Araneomorphae</taxon>
        <taxon>Entelegynae</taxon>
        <taxon>Araneoidea</taxon>
        <taxon>Araneidae</taxon>
        <taxon>Argiope</taxon>
    </lineage>
</organism>
<proteinExistence type="predicted"/>
<sequence>MPAVLKARFVISSRCAVTIPSGQVINKLFDTIRKWCWMFYPSPIQDVRGTGPLKNIIIVDGAPLDRLLAYLEDAFV</sequence>
<accession>A0A8T0FA58</accession>